<name>A0A0K2ZHE0_9XANT</name>
<accession>A0A0K2ZHE0</accession>
<gene>
    <name evidence="2" type="ORF">XTALMG727_0986</name>
</gene>
<dbReference type="PANTHER" id="PTHR46230:SF7">
    <property type="entry name" value="BOLA-LIKE PROTEIN 1"/>
    <property type="match status" value="1"/>
</dbReference>
<dbReference type="Pfam" id="PF01722">
    <property type="entry name" value="BolA"/>
    <property type="match status" value="1"/>
</dbReference>
<keyword evidence="3" id="KW-1185">Reference proteome</keyword>
<dbReference type="GO" id="GO:0016226">
    <property type="term" value="P:iron-sulfur cluster assembly"/>
    <property type="evidence" value="ECO:0007669"/>
    <property type="project" value="TreeGrafter"/>
</dbReference>
<proteinExistence type="inferred from homology"/>
<dbReference type="RefSeq" id="WP_053834497.1">
    <property type="nucleotide sequence ID" value="NZ_CXOI01000015.1"/>
</dbReference>
<protein>
    <recommendedName>
        <fullName evidence="4">Cell division protein BolA</fullName>
    </recommendedName>
</protein>
<organism evidence="2 3">
    <name type="scientific">Xanthomonas graminis pv. arrhenatheri LMG 727</name>
    <dbReference type="NCBI Taxonomy" id="1195923"/>
    <lineage>
        <taxon>Bacteria</taxon>
        <taxon>Pseudomonadati</taxon>
        <taxon>Pseudomonadota</taxon>
        <taxon>Gammaproteobacteria</taxon>
        <taxon>Lysobacterales</taxon>
        <taxon>Lysobacteraceae</taxon>
        <taxon>Xanthomonas</taxon>
        <taxon>Xanthomonas translucens group</taxon>
        <taxon>Xanthomonas graminis</taxon>
    </lineage>
</organism>
<dbReference type="InterPro" id="IPR002634">
    <property type="entry name" value="BolA"/>
</dbReference>
<comment type="similarity">
    <text evidence="1">Belongs to the BolA/IbaG family.</text>
</comment>
<dbReference type="PANTHER" id="PTHR46230">
    <property type="match status" value="1"/>
</dbReference>
<evidence type="ECO:0008006" key="4">
    <source>
        <dbReference type="Google" id="ProtNLM"/>
    </source>
</evidence>
<dbReference type="SUPFAM" id="SSF82657">
    <property type="entry name" value="BolA-like"/>
    <property type="match status" value="1"/>
</dbReference>
<dbReference type="Gene3D" id="3.30.300.90">
    <property type="entry name" value="BolA-like"/>
    <property type="match status" value="1"/>
</dbReference>
<dbReference type="EMBL" id="CXOI01000015">
    <property type="protein sequence ID" value="CTP84417.1"/>
    <property type="molecule type" value="Genomic_DNA"/>
</dbReference>
<dbReference type="InterPro" id="IPR036065">
    <property type="entry name" value="BolA-like_sf"/>
</dbReference>
<dbReference type="Proteomes" id="UP000046187">
    <property type="component" value="Unassembled WGS sequence"/>
</dbReference>
<sequence>MSGPAASETAARRVERIRAALQAAFAPQALEVEDDSHRHAGHAGARDGRGHFNVRIVSAAFAGMAPLARHRAVYAALGAMMQTDIHALSIRAEAPREVA</sequence>
<dbReference type="AlphaFoldDB" id="A0A0K2ZHE0"/>
<evidence type="ECO:0000313" key="3">
    <source>
        <dbReference type="Proteomes" id="UP000046187"/>
    </source>
</evidence>
<evidence type="ECO:0000313" key="2">
    <source>
        <dbReference type="EMBL" id="CTP84417.1"/>
    </source>
</evidence>
<evidence type="ECO:0000256" key="1">
    <source>
        <dbReference type="RuleBase" id="RU003860"/>
    </source>
</evidence>
<reference evidence="3" key="1">
    <citation type="submission" date="2015-07" db="EMBL/GenBank/DDBJ databases">
        <authorList>
            <person name="Wibberg D."/>
        </authorList>
    </citation>
    <scope>NUCLEOTIDE SEQUENCE [LARGE SCALE GENOMIC DNA]</scope>
</reference>
<dbReference type="PIRSF" id="PIRSF003113">
    <property type="entry name" value="BolA"/>
    <property type="match status" value="1"/>
</dbReference>